<dbReference type="STRING" id="1121939.L861_02490"/>
<dbReference type="AlphaFoldDB" id="S2LHS2"/>
<keyword evidence="2 5" id="KW-0812">Transmembrane</keyword>
<evidence type="ECO:0000256" key="1">
    <source>
        <dbReference type="ARBA" id="ARBA00004141"/>
    </source>
</evidence>
<feature type="transmembrane region" description="Helical" evidence="5">
    <location>
        <begin position="96"/>
        <end position="115"/>
    </location>
</feature>
<feature type="transmembrane region" description="Helical" evidence="5">
    <location>
        <begin position="314"/>
        <end position="339"/>
    </location>
</feature>
<comment type="subcellular location">
    <subcellularLocation>
        <location evidence="1">Membrane</location>
        <topology evidence="1">Multi-pass membrane protein</topology>
    </subcellularLocation>
</comment>
<dbReference type="GO" id="GO:0016020">
    <property type="term" value="C:membrane"/>
    <property type="evidence" value="ECO:0007669"/>
    <property type="project" value="UniProtKB-SubCell"/>
</dbReference>
<keyword evidence="3 5" id="KW-1133">Transmembrane helix</keyword>
<dbReference type="PANTHER" id="PTHR37422:SF13">
    <property type="entry name" value="LIPOPOLYSACCHARIDE BIOSYNTHESIS PROTEIN PA4999-RELATED"/>
    <property type="match status" value="1"/>
</dbReference>
<feature type="transmembrane region" description="Helical" evidence="5">
    <location>
        <begin position="211"/>
        <end position="228"/>
    </location>
</feature>
<accession>S2LHS2</accession>
<dbReference type="OrthoDB" id="1013669at2"/>
<feature type="transmembrane region" description="Helical" evidence="5">
    <location>
        <begin position="187"/>
        <end position="205"/>
    </location>
</feature>
<keyword evidence="4 5" id="KW-0472">Membrane</keyword>
<dbReference type="EMBL" id="ASTJ01000011">
    <property type="protein sequence ID" value="EPC04201.1"/>
    <property type="molecule type" value="Genomic_DNA"/>
</dbReference>
<gene>
    <name evidence="7" type="ORF">L861_02490</name>
</gene>
<dbReference type="Proteomes" id="UP000014463">
    <property type="component" value="Unassembled WGS sequence"/>
</dbReference>
<name>S2LHS2_LITA3</name>
<protein>
    <recommendedName>
        <fullName evidence="6">O-antigen ligase-related domain-containing protein</fullName>
    </recommendedName>
</protein>
<reference evidence="7 8" key="1">
    <citation type="journal article" date="2013" name="Genome Announc.">
        <title>Draft genome sequence of the moderately halophilic gammaproteobacterium Halomonas anticariensis FP35.</title>
        <authorList>
            <person name="Tahrioui A."/>
            <person name="Quesada E."/>
            <person name="Llamas I."/>
        </authorList>
    </citation>
    <scope>NUCLEOTIDE SEQUENCE [LARGE SCALE GENOMIC DNA]</scope>
    <source>
        <strain evidence="8">DSM 16096 / CECT 5854 / LMG 22089 / FP35</strain>
    </source>
</reference>
<evidence type="ECO:0000313" key="8">
    <source>
        <dbReference type="Proteomes" id="UP000014463"/>
    </source>
</evidence>
<dbReference type="RefSeq" id="WP_016414935.1">
    <property type="nucleotide sequence ID" value="NZ_AUAB01000027.1"/>
</dbReference>
<feature type="transmembrane region" description="Helical" evidence="5">
    <location>
        <begin position="351"/>
        <end position="368"/>
    </location>
</feature>
<feature type="transmembrane region" description="Helical" evidence="5">
    <location>
        <begin position="122"/>
        <end position="144"/>
    </location>
</feature>
<sequence length="408" mass="45516">MPWVSYLGYERKPLILLIFAGLFLFLSMFDYLTLTSLPLLRTPSAAMGMILALAFAMHGVSHYRIYKGPTVWLLLLFGATMVVELLRWIAGDTTQLIFYLQWFQVFILAIILLDLSRDPRALPILLGSVVAAVLLIAMMGLLLGSAEFSKGRSGFEEINLNQQAYFYTLGLITLLWLLIERVRTMQLWQVMALLLGCAILMLAILKSGSRGGFLSMMVGITMLLMLEARSRNTSAYIYVLPPVLFAGLGFVLSTDLVIERLQNTVVGQEDMSRFKIWYWSWQLITEKPLMGQGPDFMELLGGYLSGVALTTHNAYLHVAISFGIPALILWLGFLGSILLRCWQVRHTPSGALLISLVVTGLWFGLTGTMAFNRYFWVTLALAANVGAYQLIPLSYPTSLVSTQANRGL</sequence>
<evidence type="ECO:0000313" key="7">
    <source>
        <dbReference type="EMBL" id="EPC04201.1"/>
    </source>
</evidence>
<dbReference type="InterPro" id="IPR007016">
    <property type="entry name" value="O-antigen_ligase-rel_domated"/>
</dbReference>
<organism evidence="7 8">
    <name type="scientific">Litchfieldella anticariensis (strain DSM 16096 / CECT 5854 / CIP 108499 / LMG 22089 / FP35)</name>
    <name type="common">Halomonas anticariensis</name>
    <dbReference type="NCBI Taxonomy" id="1121939"/>
    <lineage>
        <taxon>Bacteria</taxon>
        <taxon>Pseudomonadati</taxon>
        <taxon>Pseudomonadota</taxon>
        <taxon>Gammaproteobacteria</taxon>
        <taxon>Oceanospirillales</taxon>
        <taxon>Halomonadaceae</taxon>
        <taxon>Litchfieldella</taxon>
    </lineage>
</organism>
<feature type="transmembrane region" description="Helical" evidence="5">
    <location>
        <begin position="164"/>
        <end position="180"/>
    </location>
</feature>
<dbReference type="PANTHER" id="PTHR37422">
    <property type="entry name" value="TEICHURONIC ACID BIOSYNTHESIS PROTEIN TUAE"/>
    <property type="match status" value="1"/>
</dbReference>
<feature type="domain" description="O-antigen ligase-related" evidence="6">
    <location>
        <begin position="196"/>
        <end position="331"/>
    </location>
</feature>
<evidence type="ECO:0000256" key="2">
    <source>
        <dbReference type="ARBA" id="ARBA00022692"/>
    </source>
</evidence>
<feature type="transmembrane region" description="Helical" evidence="5">
    <location>
        <begin position="374"/>
        <end position="391"/>
    </location>
</feature>
<comment type="caution">
    <text evidence="7">The sequence shown here is derived from an EMBL/GenBank/DDBJ whole genome shotgun (WGS) entry which is preliminary data.</text>
</comment>
<dbReference type="PATRIC" id="fig|1121939.11.peg.462"/>
<feature type="transmembrane region" description="Helical" evidence="5">
    <location>
        <begin position="235"/>
        <end position="253"/>
    </location>
</feature>
<evidence type="ECO:0000256" key="3">
    <source>
        <dbReference type="ARBA" id="ARBA00022989"/>
    </source>
</evidence>
<evidence type="ECO:0000256" key="5">
    <source>
        <dbReference type="SAM" id="Phobius"/>
    </source>
</evidence>
<feature type="transmembrane region" description="Helical" evidence="5">
    <location>
        <begin position="72"/>
        <end position="90"/>
    </location>
</feature>
<feature type="transmembrane region" description="Helical" evidence="5">
    <location>
        <begin position="40"/>
        <end position="60"/>
    </location>
</feature>
<evidence type="ECO:0000259" key="6">
    <source>
        <dbReference type="Pfam" id="PF04932"/>
    </source>
</evidence>
<proteinExistence type="predicted"/>
<evidence type="ECO:0000256" key="4">
    <source>
        <dbReference type="ARBA" id="ARBA00023136"/>
    </source>
</evidence>
<feature type="transmembrane region" description="Helical" evidence="5">
    <location>
        <begin position="14"/>
        <end position="34"/>
    </location>
</feature>
<dbReference type="InterPro" id="IPR051533">
    <property type="entry name" value="WaaL-like"/>
</dbReference>
<dbReference type="Pfam" id="PF04932">
    <property type="entry name" value="Wzy_C"/>
    <property type="match status" value="1"/>
</dbReference>
<keyword evidence="8" id="KW-1185">Reference proteome</keyword>